<dbReference type="PANTHER" id="PTHR43053:SF4">
    <property type="entry name" value="MYOGENESIS-REGULATING GLYCOSIDASE"/>
    <property type="match status" value="1"/>
</dbReference>
<evidence type="ECO:0000256" key="4">
    <source>
        <dbReference type="RuleBase" id="RU361185"/>
    </source>
</evidence>
<feature type="compositionally biased region" description="Basic residues" evidence="5">
    <location>
        <begin position="366"/>
        <end position="376"/>
    </location>
</feature>
<dbReference type="Pfam" id="PF01055">
    <property type="entry name" value="Glyco_hydro_31_2nd"/>
    <property type="match status" value="2"/>
</dbReference>
<dbReference type="EMBL" id="RWIC01000172">
    <property type="protein sequence ID" value="TKC48199.1"/>
    <property type="molecule type" value="Genomic_DNA"/>
</dbReference>
<sequence length="1092" mass="123572">TKTPISTYSDSYRDPTSIKEGYKDPPLWAWEANRFVTPGLTQTVQRHVDPEAQQKTVKCAVQDYSYKSSIPGHPYLPEKYWLSQEEADKCNPNHLCGNRYNTWKMGPYNCTGWNKCATYLPRLPKEAGMETVVRGMPLVYPPKPERLNAYEREVVVNMLNSLSRNQPLPEITPRCGCVDPLPGRLPFQGYESACSGRHYCLRGMDHCVAGPPCTERRLRLLRTERPTARFAGPRAQSVSPCKHRPGMQCAVITPPPSYYPCPNLRWDTSHFKKTGGPQRNNYVVHPEFVSETYPDYHRRQRPAPHRGSSTSANLEGICRSLPSPPLLGSLTQAKFRWALSGGPTACSFPNWGLMSQNLQEKSQAYPRRRPGSHTGRKSPEAVAAATMYTFLPDSFSPTKPKPSKELKPLLGSAVLGLLLVLAAVVAWCYYTASLRKAERLRAELLDLNRGGFSIRNQKGEQVFRLAFRSGALDLDSCSRDGARLGCSRTADGRPLHFFIQTVRPKDTVMCYRVRWEEAAPGHAVEHAMFLGDAGAHWYGGAEMKTQHWPIRLDGQQEPQPFVTSDVYSSDAAFGGILERYWLSSRAAAIKVNDSVPFHLGWNSSERSLRLQARYHDTPYKPPAGRAAAPELSYRVCVGSDVTSIHKYMVRRYFNKPSRVPAPEAFRDPIWSTWVLYGRSVDQDKVQRFAQQIRQHRFNSSHLEIDDMYTPAYGDFDFDETKFPNASDMFRRLRDAGFRVTLWVHPFVNYNSSCFGEGVERELFVREPTGRLPALVRWWNGIGAVLDFTRPEARDWFQGHLRQLRSRYAVASFKFDAGEVSYLPRDFSTYRPLSDPNIWSRRYTEMALPFFSLAEVRVGYQSQNISCFFRLVDRDSVWGYDLGLRSLIPAVLTVSMLGYPFILPDMVGGNAVSERTVSGGDVPERELYVRWLEVAAFMPAMQFSVPPWRYDAEVVAIAHKFTALRASLVAPLLLELAGEVTDTGDPIVRPLWWIAPGDETAHRIDSQFLIGDTLLVAPVLEPGKQERDVYLPAGKWRSYKGELFDKTPVLLTDYPVDLDEPSWLPLGLHVTPSSQTSARSTQLNSEFVTRGTL</sequence>
<protein>
    <recommendedName>
        <fullName evidence="11">P-type domain-containing protein</fullName>
    </recommendedName>
</protein>
<dbReference type="CDD" id="cd06592">
    <property type="entry name" value="GH31_NET37"/>
    <property type="match status" value="1"/>
</dbReference>
<comment type="similarity">
    <text evidence="1 4">Belongs to the glycosyl hydrolase 31 family.</text>
</comment>
<dbReference type="Pfam" id="PF21365">
    <property type="entry name" value="Glyco_hydro_31_3rd"/>
    <property type="match status" value="1"/>
</dbReference>
<feature type="non-terminal residue" evidence="9">
    <location>
        <position position="1"/>
    </location>
</feature>
<dbReference type="AlphaFoldDB" id="A0A4U1FEI3"/>
<dbReference type="GO" id="GO:0005975">
    <property type="term" value="P:carbohydrate metabolic process"/>
    <property type="evidence" value="ECO:0007669"/>
    <property type="project" value="InterPro"/>
</dbReference>
<evidence type="ECO:0000256" key="1">
    <source>
        <dbReference type="ARBA" id="ARBA00007806"/>
    </source>
</evidence>
<evidence type="ECO:0000313" key="10">
    <source>
        <dbReference type="Proteomes" id="UP000308365"/>
    </source>
</evidence>
<organism evidence="9 10">
    <name type="scientific">Monodon monoceros</name>
    <name type="common">Narwhal</name>
    <name type="synonym">Ceratodon monodon</name>
    <dbReference type="NCBI Taxonomy" id="40151"/>
    <lineage>
        <taxon>Eukaryota</taxon>
        <taxon>Metazoa</taxon>
        <taxon>Chordata</taxon>
        <taxon>Craniata</taxon>
        <taxon>Vertebrata</taxon>
        <taxon>Euteleostomi</taxon>
        <taxon>Mammalia</taxon>
        <taxon>Eutheria</taxon>
        <taxon>Laurasiatheria</taxon>
        <taxon>Artiodactyla</taxon>
        <taxon>Whippomorpha</taxon>
        <taxon>Cetacea</taxon>
        <taxon>Odontoceti</taxon>
        <taxon>Monodontidae</taxon>
        <taxon>Monodon</taxon>
    </lineage>
</organism>
<evidence type="ECO:0000259" key="8">
    <source>
        <dbReference type="Pfam" id="PF21365"/>
    </source>
</evidence>
<feature type="domain" description="Glycoside hydrolase family 31 TIM barrel" evidence="7">
    <location>
        <begin position="676"/>
        <end position="822"/>
    </location>
</feature>
<dbReference type="InterPro" id="IPR013780">
    <property type="entry name" value="Glyco_hydro_b"/>
</dbReference>
<evidence type="ECO:0000256" key="2">
    <source>
        <dbReference type="ARBA" id="ARBA00022801"/>
    </source>
</evidence>
<feature type="transmembrane region" description="Helical" evidence="6">
    <location>
        <begin position="409"/>
        <end position="432"/>
    </location>
</feature>
<dbReference type="Pfam" id="PF15181">
    <property type="entry name" value="SMRP1"/>
    <property type="match status" value="1"/>
</dbReference>
<reference evidence="10" key="1">
    <citation type="journal article" date="2019" name="IScience">
        <title>Narwhal Genome Reveals Long-Term Low Genetic Diversity despite Current Large Abundance Size.</title>
        <authorList>
            <person name="Westbury M.V."/>
            <person name="Petersen B."/>
            <person name="Garde E."/>
            <person name="Heide-Jorgensen M.P."/>
            <person name="Lorenzen E.D."/>
        </authorList>
    </citation>
    <scope>NUCLEOTIDE SEQUENCE [LARGE SCALE GENOMIC DNA]</scope>
</reference>
<keyword evidence="6" id="KW-0812">Transmembrane</keyword>
<dbReference type="InterPro" id="IPR017853">
    <property type="entry name" value="GH"/>
</dbReference>
<dbReference type="InterPro" id="IPR000322">
    <property type="entry name" value="Glyco_hydro_31_TIM"/>
</dbReference>
<dbReference type="Gene3D" id="2.60.40.1180">
    <property type="entry name" value="Golgi alpha-mannosidase II"/>
    <property type="match status" value="1"/>
</dbReference>
<dbReference type="SUPFAM" id="SSF51011">
    <property type="entry name" value="Glycosyl hydrolase domain"/>
    <property type="match status" value="1"/>
</dbReference>
<keyword evidence="6" id="KW-0472">Membrane</keyword>
<evidence type="ECO:0000313" key="9">
    <source>
        <dbReference type="EMBL" id="TKC48199.1"/>
    </source>
</evidence>
<gene>
    <name evidence="9" type="ORF">EI555_016685</name>
</gene>
<keyword evidence="3 4" id="KW-0326">Glycosidase</keyword>
<name>A0A4U1FEI3_MONMO</name>
<keyword evidence="6" id="KW-1133">Transmembrane helix</keyword>
<dbReference type="GO" id="GO:0004553">
    <property type="term" value="F:hydrolase activity, hydrolyzing O-glycosyl compounds"/>
    <property type="evidence" value="ECO:0007669"/>
    <property type="project" value="InterPro"/>
</dbReference>
<comment type="caution">
    <text evidence="9">The sequence shown here is derived from an EMBL/GenBank/DDBJ whole genome shotgun (WGS) entry which is preliminary data.</text>
</comment>
<dbReference type="InterPro" id="IPR048395">
    <property type="entry name" value="Glyco_hydro_31_C"/>
</dbReference>
<dbReference type="GO" id="GO:0048741">
    <property type="term" value="P:skeletal muscle fiber development"/>
    <property type="evidence" value="ECO:0007669"/>
    <property type="project" value="TreeGrafter"/>
</dbReference>
<dbReference type="Proteomes" id="UP000308365">
    <property type="component" value="Unassembled WGS sequence"/>
</dbReference>
<feature type="region of interest" description="Disordered" evidence="5">
    <location>
        <begin position="360"/>
        <end position="379"/>
    </location>
</feature>
<evidence type="ECO:0000256" key="3">
    <source>
        <dbReference type="ARBA" id="ARBA00023295"/>
    </source>
</evidence>
<keyword evidence="2 4" id="KW-0378">Hydrolase</keyword>
<feature type="domain" description="Glycoside hydrolase family 31 TIM barrel" evidence="7">
    <location>
        <begin position="882"/>
        <end position="968"/>
    </location>
</feature>
<dbReference type="Gene3D" id="3.20.20.80">
    <property type="entry name" value="Glycosidases"/>
    <property type="match status" value="1"/>
</dbReference>
<evidence type="ECO:0000259" key="7">
    <source>
        <dbReference type="Pfam" id="PF01055"/>
    </source>
</evidence>
<evidence type="ECO:0000256" key="6">
    <source>
        <dbReference type="SAM" id="Phobius"/>
    </source>
</evidence>
<dbReference type="SUPFAM" id="SSF51445">
    <property type="entry name" value="(Trans)glycosidases"/>
    <property type="match status" value="1"/>
</dbReference>
<dbReference type="InterPro" id="IPR028195">
    <property type="entry name" value="SPMIP6"/>
</dbReference>
<dbReference type="PANTHER" id="PTHR43053">
    <property type="entry name" value="GLYCOSIDASE FAMILY 31"/>
    <property type="match status" value="1"/>
</dbReference>
<evidence type="ECO:0000256" key="5">
    <source>
        <dbReference type="SAM" id="MobiDB-lite"/>
    </source>
</evidence>
<dbReference type="InterPro" id="IPR050985">
    <property type="entry name" value="Alpha-glycosidase_related"/>
</dbReference>
<evidence type="ECO:0008006" key="11">
    <source>
        <dbReference type="Google" id="ProtNLM"/>
    </source>
</evidence>
<proteinExistence type="inferred from homology"/>
<dbReference type="FunFam" id="3.20.20.80:FF:000037">
    <property type="entry name" value="Putative family 31 glucosidase KIAA1161"/>
    <property type="match status" value="1"/>
</dbReference>
<feature type="domain" description="Glycosyl hydrolase family 31 C-terminal" evidence="8">
    <location>
        <begin position="983"/>
        <end position="1045"/>
    </location>
</feature>
<accession>A0A4U1FEI3</accession>